<dbReference type="PANTHER" id="PTHR46323:SF2">
    <property type="entry name" value="BETA-GALACTOSIDASE"/>
    <property type="match status" value="1"/>
</dbReference>
<dbReference type="PANTHER" id="PTHR46323">
    <property type="entry name" value="BETA-GALACTOSIDASE"/>
    <property type="match status" value="1"/>
</dbReference>
<dbReference type="SUPFAM" id="SSF51445">
    <property type="entry name" value="(Trans)glycosidases"/>
    <property type="match status" value="1"/>
</dbReference>
<dbReference type="InterPro" id="IPR023232">
    <property type="entry name" value="Glyco_hydro_2_AS"/>
</dbReference>
<dbReference type="InterPro" id="IPR014718">
    <property type="entry name" value="GH-type_carb-bd"/>
</dbReference>
<dbReference type="SUPFAM" id="SSF74650">
    <property type="entry name" value="Galactose mutarotase-like"/>
    <property type="match status" value="1"/>
</dbReference>
<protein>
    <recommendedName>
        <fullName evidence="5 10">Beta-galactosidase</fullName>
        <ecNumber evidence="5 10">3.2.1.23</ecNumber>
    </recommendedName>
    <alternativeName>
        <fullName evidence="9 10">Lactase</fullName>
    </alternativeName>
</protein>
<evidence type="ECO:0000256" key="4">
    <source>
        <dbReference type="ARBA" id="ARBA00011245"/>
    </source>
</evidence>
<keyword evidence="8 10" id="KW-0326">Glycosidase</keyword>
<evidence type="ECO:0000256" key="6">
    <source>
        <dbReference type="ARBA" id="ARBA00022801"/>
    </source>
</evidence>
<feature type="signal peptide" evidence="12">
    <location>
        <begin position="1"/>
        <end position="25"/>
    </location>
</feature>
<feature type="chain" id="PRO_5040738130" description="Beta-galactosidase" evidence="12">
    <location>
        <begin position="26"/>
        <end position="1000"/>
    </location>
</feature>
<dbReference type="InterPro" id="IPR036156">
    <property type="entry name" value="Beta-gal/glucu_dom_sf"/>
</dbReference>
<dbReference type="SUPFAM" id="SSF49303">
    <property type="entry name" value="beta-Galactosidase/glucuronidase domain"/>
    <property type="match status" value="2"/>
</dbReference>
<comment type="subunit">
    <text evidence="4">Monomer.</text>
</comment>
<comment type="caution">
    <text evidence="14">The sequence shown here is derived from an EMBL/GenBank/DDBJ whole genome shotgun (WGS) entry which is preliminary data.</text>
</comment>
<dbReference type="InterPro" id="IPR032312">
    <property type="entry name" value="LacZ_4"/>
</dbReference>
<dbReference type="InterPro" id="IPR006101">
    <property type="entry name" value="Glyco_hydro_2"/>
</dbReference>
<dbReference type="GO" id="GO:0005990">
    <property type="term" value="P:lactose catabolic process"/>
    <property type="evidence" value="ECO:0007669"/>
    <property type="project" value="TreeGrafter"/>
</dbReference>
<comment type="cofactor">
    <cofactor evidence="2">
        <name>Ca(2+)</name>
        <dbReference type="ChEBI" id="CHEBI:29108"/>
    </cofactor>
</comment>
<dbReference type="PROSITE" id="PS00608">
    <property type="entry name" value="GLYCOSYL_HYDROL_F2_2"/>
    <property type="match status" value="1"/>
</dbReference>
<dbReference type="Pfam" id="PF16353">
    <property type="entry name" value="LacZ_4"/>
    <property type="match status" value="1"/>
</dbReference>
<evidence type="ECO:0000256" key="11">
    <source>
        <dbReference type="SAM" id="MobiDB-lite"/>
    </source>
</evidence>
<evidence type="ECO:0000256" key="1">
    <source>
        <dbReference type="ARBA" id="ARBA00001412"/>
    </source>
</evidence>
<dbReference type="Pfam" id="PF00703">
    <property type="entry name" value="Glyco_hydro_2"/>
    <property type="match status" value="1"/>
</dbReference>
<evidence type="ECO:0000313" key="14">
    <source>
        <dbReference type="EMBL" id="MCF0038620.1"/>
    </source>
</evidence>
<evidence type="ECO:0000259" key="13">
    <source>
        <dbReference type="SMART" id="SM01038"/>
    </source>
</evidence>
<dbReference type="Gene3D" id="2.60.40.10">
    <property type="entry name" value="Immunoglobulins"/>
    <property type="match status" value="2"/>
</dbReference>
<dbReference type="Gene3D" id="3.20.20.80">
    <property type="entry name" value="Glycosidases"/>
    <property type="match status" value="2"/>
</dbReference>
<name>A0A9X1P629_9BACT</name>
<sequence>MHRFYRYWFGLLAAFLFCNSFKSHAQPVPEWQDPQVFNINTEKPRADFLPYPDEKSALSADKKASSVRSLNGTWKFKWASHPSKAIPNFFDPNVQDASWDNIPVPSNWQVIGAREGRKYDHPVFTNSNPSFKATPPRINADTNAVGMYRTTFTVSEDVKSKQIFLHFAGVQSACYVWLNGVAIGYHEDGMTPFEFDITEDVKSGLNHLAVQVISWSDGSHLENQNHWRLSGIFRDVNLLVRPKVILTDFTVRTLLDANQEHATLKLSAFVKNYTEQAIHAHQILFTLYDANKSVVVTPVSQMVGTLDPAKEGAVRVDIPIPNPVKWTAETPYLYTLSVQLMNSDGKVLEATSQPVGFREIKMKGDQLLVNGKAVTLRGVNRHEFDAETGQAISRESMIKDISLMKQHNINAVRTSHYPNASEWYELCDQYGLYVIDEANIESQNPVGQNIALADMPQWRSAFLARGNAMIERDKNHPSVIIWSLGNELKTGKNFADMADYINLADPTRPINKHPTIQAGFGLNWADQGLKLKKPDGTSYWEFFNDSENARAVGLVNPDRMPKPELNEIKKVYQFVKFESPDTMRAGEKTVSILNNYDFLPLNVLELVWSVQENGKVIGKPGVISNLNAASRQRQQVSIPYELPATQKQGAEYFLNISIRLKDGTTWAPKGHEVAWHQIAIVKPQQPAPVLSLYNEKPLRVAQISAGRVAITGQDFAVTFDKKEGMISFKNKRDEMLQTSSDTLETTNSEIKTQRLTPTVYKVTINKILRSNAAEVAVTSEYIVYATGDIYIKNTFSPANSGHSIMKSSPHLSMLATFNKTQWYGSDSYTSQNANGKIGLYSGTVAGTHFTNIMPLANGKSTNVRWTTITNPEGIGLLAVSDTAYNVNVPDYTKKDQSAAGQDRKTLAGETTFSYAFRLKPIDNTSNIEQISAYTLPYSGQESGSTLAAGIGDDPDAVEADLVEEETVAPVKKPVKKAVVRKAPVRKKPASRKKSSRRRRR</sequence>
<dbReference type="SMART" id="SM01038">
    <property type="entry name" value="Bgal_small_N"/>
    <property type="match status" value="1"/>
</dbReference>
<keyword evidence="15" id="KW-1185">Reference proteome</keyword>
<dbReference type="Gene3D" id="2.70.98.10">
    <property type="match status" value="1"/>
</dbReference>
<evidence type="ECO:0000256" key="5">
    <source>
        <dbReference type="ARBA" id="ARBA00012756"/>
    </source>
</evidence>
<comment type="catalytic activity">
    <reaction evidence="1 10">
        <text>Hydrolysis of terminal non-reducing beta-D-galactose residues in beta-D-galactosides.</text>
        <dbReference type="EC" id="3.2.1.23"/>
    </reaction>
</comment>
<keyword evidence="12" id="KW-0732">Signal</keyword>
<dbReference type="Proteomes" id="UP001139700">
    <property type="component" value="Unassembled WGS sequence"/>
</dbReference>
<dbReference type="Pfam" id="PF02837">
    <property type="entry name" value="Glyco_hydro_2_N"/>
    <property type="match status" value="1"/>
</dbReference>
<dbReference type="Pfam" id="PF02929">
    <property type="entry name" value="Bgal_small_N"/>
    <property type="match status" value="1"/>
</dbReference>
<proteinExistence type="inferred from homology"/>
<dbReference type="InterPro" id="IPR008979">
    <property type="entry name" value="Galactose-bd-like_sf"/>
</dbReference>
<evidence type="ECO:0000256" key="3">
    <source>
        <dbReference type="ARBA" id="ARBA00007401"/>
    </source>
</evidence>
<evidence type="ECO:0000256" key="9">
    <source>
        <dbReference type="ARBA" id="ARBA00032230"/>
    </source>
</evidence>
<dbReference type="InterPro" id="IPR006102">
    <property type="entry name" value="Ig-like_GH2"/>
</dbReference>
<dbReference type="InterPro" id="IPR004199">
    <property type="entry name" value="B-gal_small/dom_5"/>
</dbReference>
<dbReference type="AlphaFoldDB" id="A0A9X1P629"/>
<dbReference type="PROSITE" id="PS00719">
    <property type="entry name" value="GLYCOSYL_HYDROL_F2_1"/>
    <property type="match status" value="1"/>
</dbReference>
<dbReference type="InterPro" id="IPR006104">
    <property type="entry name" value="Glyco_hydro_2_N"/>
</dbReference>
<feature type="region of interest" description="Disordered" evidence="11">
    <location>
        <begin position="972"/>
        <end position="1000"/>
    </location>
</feature>
<accession>A0A9X1P629</accession>
<comment type="similarity">
    <text evidence="3 10">Belongs to the glycosyl hydrolase 2 family.</text>
</comment>
<organism evidence="14 15">
    <name type="scientific">Dyadobacter fanqingshengii</name>
    <dbReference type="NCBI Taxonomy" id="2906443"/>
    <lineage>
        <taxon>Bacteria</taxon>
        <taxon>Pseudomonadati</taxon>
        <taxon>Bacteroidota</taxon>
        <taxon>Cytophagia</taxon>
        <taxon>Cytophagales</taxon>
        <taxon>Spirosomataceae</taxon>
        <taxon>Dyadobacter</taxon>
    </lineage>
</organism>
<feature type="domain" description="Beta galactosidase small chain/" evidence="13">
    <location>
        <begin position="709"/>
        <end position="919"/>
    </location>
</feature>
<dbReference type="RefSeq" id="WP_234611134.1">
    <property type="nucleotide sequence ID" value="NZ_CP098806.1"/>
</dbReference>
<dbReference type="InterPro" id="IPR017853">
    <property type="entry name" value="GH"/>
</dbReference>
<dbReference type="InterPro" id="IPR006103">
    <property type="entry name" value="Glyco_hydro_2_cat"/>
</dbReference>
<dbReference type="GO" id="GO:0009341">
    <property type="term" value="C:beta-galactosidase complex"/>
    <property type="evidence" value="ECO:0007669"/>
    <property type="project" value="InterPro"/>
</dbReference>
<dbReference type="GO" id="GO:0004565">
    <property type="term" value="F:beta-galactosidase activity"/>
    <property type="evidence" value="ECO:0007669"/>
    <property type="project" value="UniProtKB-EC"/>
</dbReference>
<evidence type="ECO:0000313" key="15">
    <source>
        <dbReference type="Proteomes" id="UP001139700"/>
    </source>
</evidence>
<gene>
    <name evidence="14" type="ORF">LXM24_00885</name>
</gene>
<dbReference type="InterPro" id="IPR011013">
    <property type="entry name" value="Gal_mutarotase_sf_dom"/>
</dbReference>
<evidence type="ECO:0000256" key="10">
    <source>
        <dbReference type="RuleBase" id="RU361154"/>
    </source>
</evidence>
<dbReference type="InterPro" id="IPR013783">
    <property type="entry name" value="Ig-like_fold"/>
</dbReference>
<evidence type="ECO:0000256" key="2">
    <source>
        <dbReference type="ARBA" id="ARBA00001913"/>
    </source>
</evidence>
<dbReference type="InterPro" id="IPR023230">
    <property type="entry name" value="Glyco_hydro_2_CS"/>
</dbReference>
<dbReference type="InterPro" id="IPR050347">
    <property type="entry name" value="Bact_Beta-galactosidase"/>
</dbReference>
<dbReference type="SUPFAM" id="SSF49785">
    <property type="entry name" value="Galactose-binding domain-like"/>
    <property type="match status" value="1"/>
</dbReference>
<dbReference type="EC" id="3.2.1.23" evidence="5 10"/>
<dbReference type="EMBL" id="JAJTTA010000001">
    <property type="protein sequence ID" value="MCF0038620.1"/>
    <property type="molecule type" value="Genomic_DNA"/>
</dbReference>
<keyword evidence="7" id="KW-0106">Calcium</keyword>
<evidence type="ECO:0000256" key="7">
    <source>
        <dbReference type="ARBA" id="ARBA00022837"/>
    </source>
</evidence>
<keyword evidence="6 10" id="KW-0378">Hydrolase</keyword>
<dbReference type="Gene3D" id="2.60.120.260">
    <property type="entry name" value="Galactose-binding domain-like"/>
    <property type="match status" value="1"/>
</dbReference>
<dbReference type="PRINTS" id="PR00132">
    <property type="entry name" value="GLHYDRLASE2"/>
</dbReference>
<evidence type="ECO:0000256" key="8">
    <source>
        <dbReference type="ARBA" id="ARBA00023295"/>
    </source>
</evidence>
<dbReference type="GO" id="GO:0030246">
    <property type="term" value="F:carbohydrate binding"/>
    <property type="evidence" value="ECO:0007669"/>
    <property type="project" value="InterPro"/>
</dbReference>
<evidence type="ECO:0000256" key="12">
    <source>
        <dbReference type="SAM" id="SignalP"/>
    </source>
</evidence>
<reference evidence="14" key="1">
    <citation type="submission" date="2021-12" db="EMBL/GenBank/DDBJ databases">
        <title>Novel species in genus Dyadobacter.</title>
        <authorList>
            <person name="Ma C."/>
        </authorList>
    </citation>
    <scope>NUCLEOTIDE SEQUENCE</scope>
    <source>
        <strain evidence="14">CY399</strain>
    </source>
</reference>
<dbReference type="Pfam" id="PF02836">
    <property type="entry name" value="Glyco_hydro_2_C"/>
    <property type="match status" value="1"/>
</dbReference>